<dbReference type="SUPFAM" id="SSF53756">
    <property type="entry name" value="UDP-Glycosyltransferase/glycogen phosphorylase"/>
    <property type="match status" value="1"/>
</dbReference>
<dbReference type="Proteomes" id="UP000238650">
    <property type="component" value="Unassembled WGS sequence"/>
</dbReference>
<name>A0A2S9QKA3_9MICO</name>
<feature type="compositionally biased region" description="Low complexity" evidence="3">
    <location>
        <begin position="323"/>
        <end position="339"/>
    </location>
</feature>
<comment type="caution">
    <text evidence="4">The sequence shown here is derived from an EMBL/GenBank/DDBJ whole genome shotgun (WGS) entry which is preliminary data.</text>
</comment>
<dbReference type="Pfam" id="PF01075">
    <property type="entry name" value="Glyco_transf_9"/>
    <property type="match status" value="1"/>
</dbReference>
<dbReference type="RefSeq" id="WP_105806434.1">
    <property type="nucleotide sequence ID" value="NZ_MWZD01000024.1"/>
</dbReference>
<dbReference type="CDD" id="cd03789">
    <property type="entry name" value="GT9_LPS_heptosyltransferase"/>
    <property type="match status" value="1"/>
</dbReference>
<evidence type="ECO:0000313" key="4">
    <source>
        <dbReference type="EMBL" id="PRI10017.1"/>
    </source>
</evidence>
<gene>
    <name evidence="4" type="ORF">B4915_13930</name>
</gene>
<dbReference type="PANTHER" id="PTHR30160">
    <property type="entry name" value="TETRAACYLDISACCHARIDE 4'-KINASE-RELATED"/>
    <property type="match status" value="1"/>
</dbReference>
<evidence type="ECO:0000256" key="1">
    <source>
        <dbReference type="ARBA" id="ARBA00022676"/>
    </source>
</evidence>
<dbReference type="GO" id="GO:0005829">
    <property type="term" value="C:cytosol"/>
    <property type="evidence" value="ECO:0007669"/>
    <property type="project" value="TreeGrafter"/>
</dbReference>
<organism evidence="4 5">
    <name type="scientific">Leucobacter massiliensis</name>
    <dbReference type="NCBI Taxonomy" id="1686285"/>
    <lineage>
        <taxon>Bacteria</taxon>
        <taxon>Bacillati</taxon>
        <taxon>Actinomycetota</taxon>
        <taxon>Actinomycetes</taxon>
        <taxon>Micrococcales</taxon>
        <taxon>Microbacteriaceae</taxon>
        <taxon>Leucobacter</taxon>
    </lineage>
</organism>
<dbReference type="OrthoDB" id="9807356at2"/>
<proteinExistence type="predicted"/>
<dbReference type="InterPro" id="IPR051199">
    <property type="entry name" value="LPS_LOS_Heptosyltrfase"/>
</dbReference>
<dbReference type="AlphaFoldDB" id="A0A2S9QKA3"/>
<evidence type="ECO:0000256" key="2">
    <source>
        <dbReference type="ARBA" id="ARBA00022679"/>
    </source>
</evidence>
<dbReference type="Gene3D" id="3.40.50.2000">
    <property type="entry name" value="Glycogen Phosphorylase B"/>
    <property type="match status" value="2"/>
</dbReference>
<reference evidence="4 5" key="1">
    <citation type="journal article" date="2017" name="New Microbes New Infect">
        <title>Genome sequence of 'Leucobacter massiliensis' sp. nov. isolated from human pharynx after travel to the 2014 Hajj.</title>
        <authorList>
            <person name="Leangapichart T."/>
            <person name="Gautret P."/>
            <person name="Nguyen T.T."/>
            <person name="Armstrong N."/>
            <person name="Rolain J.M."/>
        </authorList>
    </citation>
    <scope>NUCLEOTIDE SEQUENCE [LARGE SCALE GENOMIC DNA]</scope>
    <source>
        <strain evidence="4 5">122RC15</strain>
    </source>
</reference>
<protein>
    <submittedName>
        <fullName evidence="4">Glycosyl transferase</fullName>
    </submittedName>
</protein>
<accession>A0A2S9QKA3</accession>
<keyword evidence="1" id="KW-0328">Glycosyltransferase</keyword>
<dbReference type="GO" id="GO:0009244">
    <property type="term" value="P:lipopolysaccharide core region biosynthetic process"/>
    <property type="evidence" value="ECO:0007669"/>
    <property type="project" value="TreeGrafter"/>
</dbReference>
<dbReference type="EMBL" id="MWZD01000024">
    <property type="protein sequence ID" value="PRI10017.1"/>
    <property type="molecule type" value="Genomic_DNA"/>
</dbReference>
<evidence type="ECO:0000256" key="3">
    <source>
        <dbReference type="SAM" id="MobiDB-lite"/>
    </source>
</evidence>
<dbReference type="GO" id="GO:0008713">
    <property type="term" value="F:ADP-heptose-lipopolysaccharide heptosyltransferase activity"/>
    <property type="evidence" value="ECO:0007669"/>
    <property type="project" value="TreeGrafter"/>
</dbReference>
<feature type="region of interest" description="Disordered" evidence="3">
    <location>
        <begin position="319"/>
        <end position="350"/>
    </location>
</feature>
<keyword evidence="5" id="KW-1185">Reference proteome</keyword>
<keyword evidence="2 4" id="KW-0808">Transferase</keyword>
<dbReference type="PANTHER" id="PTHR30160:SF1">
    <property type="entry name" value="LIPOPOLYSACCHARIDE 1,2-N-ACETYLGLUCOSAMINETRANSFERASE-RELATED"/>
    <property type="match status" value="1"/>
</dbReference>
<evidence type="ECO:0000313" key="5">
    <source>
        <dbReference type="Proteomes" id="UP000238650"/>
    </source>
</evidence>
<dbReference type="InterPro" id="IPR002201">
    <property type="entry name" value="Glyco_trans_9"/>
</dbReference>
<sequence>MEELRRDDRGIGDGRPVLLALRALKLGDLLVAVPALRGLRRAFPRHRLVLAAPSWLAPVARLIPAVDALWPTPDPFQPLGIPAGQVDVAVNLHGSGPQSRARIAELGARLRIVHRAEGDPRGPEWIEDLHERERWVRLVRAYGVAADPLELTIDRPDAAAPVAGAVVVHVGAAFGSRHWPVERFAAVVRGLRDAGHEVVLTGGRDDAERARAVAGAAGLPQSRQLAGCLSLDAFAAQIAGASLLVSVDTGAAHLASAYRVPSAIVFGPSPPERWGPPPGPHRVLTEASLRRGEAFASDPDPALLAVSAAQLLDAARSLLSGDPAPTAGAGTATAGAGSAQPGGGPRPPVS</sequence>